<dbReference type="KEGG" id="pmy:Pmen_4264"/>
<reference evidence="2" key="1">
    <citation type="submission" date="2007-04" db="EMBL/GenBank/DDBJ databases">
        <title>Complete sequence of Pseudomonas mendocina ymp.</title>
        <authorList>
            <consortium name="US DOE Joint Genome Institute"/>
            <person name="Copeland A."/>
            <person name="Lucas S."/>
            <person name="Lapidus A."/>
            <person name="Barry K."/>
            <person name="Glavina del Rio T."/>
            <person name="Dalin E."/>
            <person name="Tice H."/>
            <person name="Pitluck S."/>
            <person name="Kiss H."/>
            <person name="Brettin T."/>
            <person name="Detter J.C."/>
            <person name="Bruce D."/>
            <person name="Han C."/>
            <person name="Schmutz J."/>
            <person name="Larimer F."/>
            <person name="Land M."/>
            <person name="Hauser L."/>
            <person name="Kyrpides N."/>
            <person name="Mikhailova N."/>
            <person name="Hersman L."/>
            <person name="Dubois J."/>
            <person name="Maurice P."/>
            <person name="Richardson P."/>
        </authorList>
    </citation>
    <scope>NUCLEOTIDE SEQUENCE [LARGE SCALE GENOMIC DNA]</scope>
    <source>
        <strain evidence="2">Ymp</strain>
    </source>
</reference>
<dbReference type="InterPro" id="IPR036086">
    <property type="entry name" value="ParB/Sulfiredoxin_sf"/>
</dbReference>
<name>A4Y095_ECTM1</name>
<evidence type="ECO:0000256" key="1">
    <source>
        <dbReference type="SAM" id="MobiDB-lite"/>
    </source>
</evidence>
<gene>
    <name evidence="2" type="ordered locus">Pmen_4264</name>
</gene>
<dbReference type="eggNOG" id="COG1475">
    <property type="taxonomic scope" value="Bacteria"/>
</dbReference>
<dbReference type="OrthoDB" id="7021991at2"/>
<sequence>MGHSSTTPPAITTVTIARLCRSKEFQVRAKLCPLTCHRYAAAIKAGQTLPPLQVALVDGVPCLVDGYHRAAALEFLGIEGADAIVTEATRDEAMWMAAQANLTHGLPLKPREVREVFRVYIRTGRYKKGSGEWASYREMGLELGRPHSTIRSWMEKDFKKLYHAYGDRNRNGKGDDSVRPPPPPADAKAAIDHIHAIRRTFQETSCPDAREAIRLYLKALCDDLLPQSEWYGVDYVTTHGDF</sequence>
<organism evidence="2">
    <name type="scientific">Ectopseudomonas mendocina (strain ymp)</name>
    <name type="common">Pseudomonas mendocina</name>
    <dbReference type="NCBI Taxonomy" id="399739"/>
    <lineage>
        <taxon>Bacteria</taxon>
        <taxon>Pseudomonadati</taxon>
        <taxon>Pseudomonadota</taxon>
        <taxon>Gammaproteobacteria</taxon>
        <taxon>Pseudomonadales</taxon>
        <taxon>Pseudomonadaceae</taxon>
        <taxon>Ectopseudomonas</taxon>
    </lineage>
</organism>
<dbReference type="STRING" id="399739.Pmen_4264"/>
<dbReference type="AlphaFoldDB" id="A4Y095"/>
<feature type="compositionally biased region" description="Basic and acidic residues" evidence="1">
    <location>
        <begin position="166"/>
        <end position="178"/>
    </location>
</feature>
<accession>A4Y095</accession>
<evidence type="ECO:0000313" key="2">
    <source>
        <dbReference type="EMBL" id="ABP87011.1"/>
    </source>
</evidence>
<feature type="region of interest" description="Disordered" evidence="1">
    <location>
        <begin position="166"/>
        <end position="186"/>
    </location>
</feature>
<dbReference type="EMBL" id="CP000680">
    <property type="protein sequence ID" value="ABP87011.1"/>
    <property type="molecule type" value="Genomic_DNA"/>
</dbReference>
<protein>
    <submittedName>
        <fullName evidence="2">Uncharacterized protein</fullName>
    </submittedName>
</protein>
<dbReference type="SUPFAM" id="SSF110849">
    <property type="entry name" value="ParB/Sulfiredoxin"/>
    <property type="match status" value="1"/>
</dbReference>
<dbReference type="HOGENOM" id="CLU_088254_0_0_6"/>
<proteinExistence type="predicted"/>